<dbReference type="KEGG" id="samy:DB32_004117"/>
<accession>A0A0F6W426</accession>
<dbReference type="STRING" id="927083.DB32_004117"/>
<evidence type="ECO:0000313" key="2">
    <source>
        <dbReference type="EMBL" id="AKF06968.1"/>
    </source>
</evidence>
<dbReference type="InterPro" id="IPR035234">
    <property type="entry name" value="IgGFc-bd_N"/>
</dbReference>
<dbReference type="PANTHER" id="PTHR46534">
    <property type="entry name" value="IGGFC_BINDING DOMAIN-CONTAINING PROTEIN"/>
    <property type="match status" value="1"/>
</dbReference>
<dbReference type="Pfam" id="PF17517">
    <property type="entry name" value="IgGFc_binding"/>
    <property type="match status" value="1"/>
</dbReference>
<name>A0A0F6W426_9BACT</name>
<evidence type="ECO:0000259" key="1">
    <source>
        <dbReference type="Pfam" id="PF17517"/>
    </source>
</evidence>
<gene>
    <name evidence="2" type="ORF">DB32_004117</name>
</gene>
<organism evidence="2 3">
    <name type="scientific">Sandaracinus amylolyticus</name>
    <dbReference type="NCBI Taxonomy" id="927083"/>
    <lineage>
        <taxon>Bacteria</taxon>
        <taxon>Pseudomonadati</taxon>
        <taxon>Myxococcota</taxon>
        <taxon>Polyangia</taxon>
        <taxon>Polyangiales</taxon>
        <taxon>Sandaracinaceae</taxon>
        <taxon>Sandaracinus</taxon>
    </lineage>
</organism>
<dbReference type="PANTHER" id="PTHR46534:SF1">
    <property type="entry name" value="IGGFC-BINDING PROTEIN N-TERMINAL DOMAIN-CONTAINING PROTEIN"/>
    <property type="match status" value="1"/>
</dbReference>
<evidence type="ECO:0000313" key="3">
    <source>
        <dbReference type="Proteomes" id="UP000034883"/>
    </source>
</evidence>
<keyword evidence="3" id="KW-1185">Reference proteome</keyword>
<reference evidence="2 3" key="1">
    <citation type="submission" date="2015-03" db="EMBL/GenBank/DDBJ databases">
        <title>Genome assembly of Sandaracinus amylolyticus DSM 53668.</title>
        <authorList>
            <person name="Sharma G."/>
            <person name="Subramanian S."/>
        </authorList>
    </citation>
    <scope>NUCLEOTIDE SEQUENCE [LARGE SCALE GENOMIC DNA]</scope>
    <source>
        <strain evidence="2 3">DSM 53668</strain>
    </source>
</reference>
<protein>
    <submittedName>
        <fullName evidence="2">Hemagglutinin/hemolysin-related protein</fullName>
    </submittedName>
</protein>
<dbReference type="Proteomes" id="UP000034883">
    <property type="component" value="Chromosome"/>
</dbReference>
<dbReference type="AlphaFoldDB" id="A0A0F6W426"/>
<dbReference type="EMBL" id="CP011125">
    <property type="protein sequence ID" value="AKF06968.1"/>
    <property type="molecule type" value="Genomic_DNA"/>
</dbReference>
<proteinExistence type="predicted"/>
<sequence>MGCVACLPNRGMCDGDTLQRCRPDGSGYDVVETCDASAGLVCNATSVTCSSPCADAEAANSYIGCEYWPVTTLNSQVASDFPFAVVVANPQSSAAQVTVTRGTAMVRTVTVAPGAVQTIELPWVTELKQQFSQTDQIEESTLLRGAAYRLRSSLPVTVYQFNPLEYRIARDCADESPLDDGFGDGQCFSFTNDASLLLPTHALTGNYLVTSVATRHMRITPINFGTEGTPQEGQSPGFLTIVGASDAATEVSITFSAHVRASTDGMVQAFTPGQTGMFTLNAGDVLQLVASRPASCTPFGAADMQGSVLAGRRVEYCTVGAEYDLTGTEIRATGGRVAVYGGHNCAFMPANRWACDHLEEALFPEEAWGREAIVSITQPLMNEPNVVRIMSARDGNMITFDPASTHAAVTLNRGQTVEFEARQSFRVSGTEAISVAQFLVGQNYPGINASIGDVGDPSMSLAIPTDQYRTEYTFLAPSTYVRSFVNVTAPMGATVTLDGTNVLGFLPVGGTGFGVARVEITGGAHTITSSQEFGIVVYGFGQYTSYMYPGGLDLESINEPI</sequence>
<feature type="domain" description="IgGFc-binding protein N-terminal" evidence="1">
    <location>
        <begin position="193"/>
        <end position="539"/>
    </location>
</feature>